<gene>
    <name evidence="5" type="ORF">COY87_04770</name>
</gene>
<comment type="caution">
    <text evidence="5">The sequence shown here is derived from an EMBL/GenBank/DDBJ whole genome shotgun (WGS) entry which is preliminary data.</text>
</comment>
<reference evidence="6" key="1">
    <citation type="submission" date="2017-09" db="EMBL/GenBank/DDBJ databases">
        <title>Depth-based differentiation of microbial function through sediment-hosted aquifers and enrichment of novel symbionts in the deep terrestrial subsurface.</title>
        <authorList>
            <person name="Probst A.J."/>
            <person name="Ladd B."/>
            <person name="Jarett J.K."/>
            <person name="Geller-Mcgrath D.E."/>
            <person name="Sieber C.M.K."/>
            <person name="Emerson J.B."/>
            <person name="Anantharaman K."/>
            <person name="Thomas B.C."/>
            <person name="Malmstrom R."/>
            <person name="Stieglmeier M."/>
            <person name="Klingl A."/>
            <person name="Woyke T."/>
            <person name="Ryan C.M."/>
            <person name="Banfield J.F."/>
        </authorList>
    </citation>
    <scope>NUCLEOTIDE SEQUENCE [LARGE SCALE GENOMIC DNA]</scope>
</reference>
<evidence type="ECO:0000256" key="2">
    <source>
        <dbReference type="ARBA" id="ARBA00022676"/>
    </source>
</evidence>
<dbReference type="GO" id="GO:0006506">
    <property type="term" value="P:GPI anchor biosynthetic process"/>
    <property type="evidence" value="ECO:0007669"/>
    <property type="project" value="TreeGrafter"/>
</dbReference>
<dbReference type="PANTHER" id="PTHR43398">
    <property type="entry name" value="DOLICHOL-PHOSPHATE MANNOSYLTRANSFERASE SUBUNIT 1"/>
    <property type="match status" value="1"/>
</dbReference>
<dbReference type="GO" id="GO:0016020">
    <property type="term" value="C:membrane"/>
    <property type="evidence" value="ECO:0007669"/>
    <property type="project" value="GOC"/>
</dbReference>
<proteinExistence type="inferred from homology"/>
<name>A0A2M7QHA0_9BACT</name>
<dbReference type="InterPro" id="IPR001173">
    <property type="entry name" value="Glyco_trans_2-like"/>
</dbReference>
<dbReference type="InterPro" id="IPR029044">
    <property type="entry name" value="Nucleotide-diphossugar_trans"/>
</dbReference>
<organism evidence="5 6">
    <name type="scientific">Candidatus Roizmanbacteria bacterium CG_4_10_14_0_8_um_filter_33_9</name>
    <dbReference type="NCBI Taxonomy" id="1974826"/>
    <lineage>
        <taxon>Bacteria</taxon>
        <taxon>Candidatus Roizmaniibacteriota</taxon>
    </lineage>
</organism>
<evidence type="ECO:0000313" key="6">
    <source>
        <dbReference type="Proteomes" id="UP000229401"/>
    </source>
</evidence>
<evidence type="ECO:0000256" key="1">
    <source>
        <dbReference type="ARBA" id="ARBA00006739"/>
    </source>
</evidence>
<accession>A0A2M7QHA0</accession>
<feature type="domain" description="Glycosyltransferase 2-like" evidence="4">
    <location>
        <begin position="4"/>
        <end position="165"/>
    </location>
</feature>
<dbReference type="Pfam" id="PF00535">
    <property type="entry name" value="Glycos_transf_2"/>
    <property type="match status" value="1"/>
</dbReference>
<evidence type="ECO:0000256" key="3">
    <source>
        <dbReference type="ARBA" id="ARBA00022679"/>
    </source>
</evidence>
<dbReference type="AlphaFoldDB" id="A0A2M7QHA0"/>
<evidence type="ECO:0000259" key="4">
    <source>
        <dbReference type="Pfam" id="PF00535"/>
    </source>
</evidence>
<dbReference type="GO" id="GO:0035269">
    <property type="term" value="P:protein O-linked glycosylation via mannose"/>
    <property type="evidence" value="ECO:0007669"/>
    <property type="project" value="TreeGrafter"/>
</dbReference>
<dbReference type="GO" id="GO:0006488">
    <property type="term" value="P:dolichol-linked oligosaccharide biosynthetic process"/>
    <property type="evidence" value="ECO:0007669"/>
    <property type="project" value="TreeGrafter"/>
</dbReference>
<dbReference type="SUPFAM" id="SSF53448">
    <property type="entry name" value="Nucleotide-diphospho-sugar transferases"/>
    <property type="match status" value="1"/>
</dbReference>
<sequence>MTVSIVIPTYNERNNIVALIQSITKILDKSLIKFEIIIVDDNSPDNTYSHIKSHYLHDSRIRPFVRNKNRCLAKAILFGIMKTKGSIIIGMDADFNHPPSLIPKLISSLHHADFAVASRFIKGGGMKEPIRYYLTYIFNLFLKYILGFPILDNLSGFYAIKKPVLMKLHLEYIYQGYGEYHLRLLKSIQNQGLRIVQIPVKYGYRKYGQSKSHLIFLFFRYLQIAFQLTFSNQNNK</sequence>
<dbReference type="PANTHER" id="PTHR43398:SF1">
    <property type="entry name" value="DOLICHOL-PHOSPHATE MANNOSYLTRANSFERASE SUBUNIT 1"/>
    <property type="match status" value="1"/>
</dbReference>
<protein>
    <recommendedName>
        <fullName evidence="4">Glycosyltransferase 2-like domain-containing protein</fullName>
    </recommendedName>
</protein>
<keyword evidence="2" id="KW-0328">Glycosyltransferase</keyword>
<comment type="similarity">
    <text evidence="1">Belongs to the glycosyltransferase 2 family.</text>
</comment>
<dbReference type="Proteomes" id="UP000229401">
    <property type="component" value="Unassembled WGS sequence"/>
</dbReference>
<dbReference type="GO" id="GO:0004582">
    <property type="term" value="F:dolichyl-phosphate beta-D-mannosyltransferase activity"/>
    <property type="evidence" value="ECO:0007669"/>
    <property type="project" value="InterPro"/>
</dbReference>
<keyword evidence="3" id="KW-0808">Transferase</keyword>
<dbReference type="InterPro" id="IPR039528">
    <property type="entry name" value="DPM1-like"/>
</dbReference>
<dbReference type="Gene3D" id="3.90.550.10">
    <property type="entry name" value="Spore Coat Polysaccharide Biosynthesis Protein SpsA, Chain A"/>
    <property type="match status" value="1"/>
</dbReference>
<evidence type="ECO:0000313" key="5">
    <source>
        <dbReference type="EMBL" id="PIY71702.1"/>
    </source>
</evidence>
<dbReference type="EMBL" id="PFLI01000164">
    <property type="protein sequence ID" value="PIY71702.1"/>
    <property type="molecule type" value="Genomic_DNA"/>
</dbReference>